<reference evidence="7 8" key="1">
    <citation type="submission" date="2024-06" db="EMBL/GenBank/DDBJ databases">
        <title>A chromosome-level genome assembly of beet webworm, Loxostege sticticalis.</title>
        <authorList>
            <person name="Zhang Y."/>
        </authorList>
    </citation>
    <scope>NUCLEOTIDE SEQUENCE [LARGE SCALE GENOMIC DNA]</scope>
    <source>
        <strain evidence="7">AQ026</strain>
        <tissue evidence="7">Whole body</tissue>
    </source>
</reference>
<dbReference type="PROSITE" id="PS50850">
    <property type="entry name" value="MFS"/>
    <property type="match status" value="1"/>
</dbReference>
<comment type="subcellular location">
    <subcellularLocation>
        <location evidence="1">Membrane</location>
        <topology evidence="1">Multi-pass membrane protein</topology>
    </subcellularLocation>
</comment>
<dbReference type="Gene3D" id="1.20.1250.20">
    <property type="entry name" value="MFS general substrate transporter like domains"/>
    <property type="match status" value="1"/>
</dbReference>
<evidence type="ECO:0000259" key="6">
    <source>
        <dbReference type="PROSITE" id="PS50850"/>
    </source>
</evidence>
<proteinExistence type="predicted"/>
<dbReference type="InterPro" id="IPR005828">
    <property type="entry name" value="MFS_sugar_transport-like"/>
</dbReference>
<evidence type="ECO:0000256" key="3">
    <source>
        <dbReference type="ARBA" id="ARBA00022989"/>
    </source>
</evidence>
<dbReference type="Proteomes" id="UP001549920">
    <property type="component" value="Unassembled WGS sequence"/>
</dbReference>
<dbReference type="InterPro" id="IPR005829">
    <property type="entry name" value="Sugar_transporter_CS"/>
</dbReference>
<feature type="transmembrane region" description="Helical" evidence="5">
    <location>
        <begin position="77"/>
        <end position="95"/>
    </location>
</feature>
<dbReference type="Pfam" id="PF00083">
    <property type="entry name" value="Sugar_tr"/>
    <property type="match status" value="1"/>
</dbReference>
<keyword evidence="3 5" id="KW-1133">Transmembrane helix</keyword>
<dbReference type="InterPro" id="IPR050549">
    <property type="entry name" value="MFS_Trehalose_Transporter"/>
</dbReference>
<keyword evidence="2 5" id="KW-0812">Transmembrane</keyword>
<evidence type="ECO:0000256" key="5">
    <source>
        <dbReference type="SAM" id="Phobius"/>
    </source>
</evidence>
<feature type="transmembrane region" description="Helical" evidence="5">
    <location>
        <begin position="307"/>
        <end position="325"/>
    </location>
</feature>
<feature type="transmembrane region" description="Helical" evidence="5">
    <location>
        <begin position="134"/>
        <end position="155"/>
    </location>
</feature>
<feature type="transmembrane region" description="Helical" evidence="5">
    <location>
        <begin position="49"/>
        <end position="70"/>
    </location>
</feature>
<dbReference type="InterPro" id="IPR020846">
    <property type="entry name" value="MFS_dom"/>
</dbReference>
<dbReference type="PANTHER" id="PTHR48021">
    <property type="match status" value="1"/>
</dbReference>
<organism evidence="7 8">
    <name type="scientific">Loxostege sticticalis</name>
    <name type="common">Beet webworm moth</name>
    <dbReference type="NCBI Taxonomy" id="481309"/>
    <lineage>
        <taxon>Eukaryota</taxon>
        <taxon>Metazoa</taxon>
        <taxon>Ecdysozoa</taxon>
        <taxon>Arthropoda</taxon>
        <taxon>Hexapoda</taxon>
        <taxon>Insecta</taxon>
        <taxon>Pterygota</taxon>
        <taxon>Neoptera</taxon>
        <taxon>Endopterygota</taxon>
        <taxon>Lepidoptera</taxon>
        <taxon>Glossata</taxon>
        <taxon>Ditrysia</taxon>
        <taxon>Pyraloidea</taxon>
        <taxon>Crambidae</taxon>
        <taxon>Pyraustinae</taxon>
        <taxon>Loxostege</taxon>
    </lineage>
</organism>
<keyword evidence="8" id="KW-1185">Reference proteome</keyword>
<feature type="transmembrane region" description="Helical" evidence="5">
    <location>
        <begin position="101"/>
        <end position="122"/>
    </location>
</feature>
<accession>A0ABR3HAV9</accession>
<gene>
    <name evidence="7" type="ORF">ABMA27_009241</name>
</gene>
<dbReference type="PANTHER" id="PTHR48021:SF1">
    <property type="entry name" value="GH07001P-RELATED"/>
    <property type="match status" value="1"/>
</dbReference>
<feature type="domain" description="Major facilitator superfamily (MFS) profile" evidence="6">
    <location>
        <begin position="6"/>
        <end position="450"/>
    </location>
</feature>
<dbReference type="InterPro" id="IPR036259">
    <property type="entry name" value="MFS_trans_sf"/>
</dbReference>
<name>A0ABR3HAV9_LOXSC</name>
<evidence type="ECO:0000313" key="8">
    <source>
        <dbReference type="Proteomes" id="UP001549920"/>
    </source>
</evidence>
<protein>
    <recommendedName>
        <fullName evidence="6">Major facilitator superfamily (MFS) profile domain-containing protein</fullName>
    </recommendedName>
</protein>
<feature type="transmembrane region" description="Helical" evidence="5">
    <location>
        <begin position="161"/>
        <end position="179"/>
    </location>
</feature>
<feature type="transmembrane region" description="Helical" evidence="5">
    <location>
        <begin position="359"/>
        <end position="383"/>
    </location>
</feature>
<feature type="transmembrane region" description="Helical" evidence="5">
    <location>
        <begin position="421"/>
        <end position="446"/>
    </location>
</feature>
<feature type="transmembrane region" description="Helical" evidence="5">
    <location>
        <begin position="332"/>
        <end position="353"/>
    </location>
</feature>
<keyword evidence="4 5" id="KW-0472">Membrane</keyword>
<dbReference type="PROSITE" id="PS00216">
    <property type="entry name" value="SUGAR_TRANSPORT_1"/>
    <property type="match status" value="1"/>
</dbReference>
<dbReference type="EMBL" id="JBEUOH010000023">
    <property type="protein sequence ID" value="KAL0861765.1"/>
    <property type="molecule type" value="Genomic_DNA"/>
</dbReference>
<comment type="caution">
    <text evidence="7">The sequence shown here is derived from an EMBL/GenBank/DDBJ whole genome shotgun (WGS) entry which is preliminary data.</text>
</comment>
<evidence type="ECO:0000256" key="1">
    <source>
        <dbReference type="ARBA" id="ARBA00004141"/>
    </source>
</evidence>
<feature type="transmembrane region" description="Helical" evidence="5">
    <location>
        <begin position="264"/>
        <end position="287"/>
    </location>
</feature>
<sequence length="469" mass="51345">MNRVPFYLLVDFNCFTFGLASAVPSNSLLLFTSKNTTLDRVMTTTEASLMASLTCLGGFLSTPLTGFLLDYLGRKKCIMLASLMGVISWALLVFTNKVATVLVADFILGFTGSVFLIVPVYVGELSQNSIRGTLASGTVVFNGIGALTTFVLGEFLEYKTITYIGLTLATLALVLLSFLKESPTLLMKKGLEDEAAKAMAFYRNSKPDSKVVVQEIDNIRRALAPEAQEMTPEEQKLVAEFGKTSAEKPSMWQFFKKSRSTQRALFLTLTIMAGAILQGFMTIQMYAIQLFSEAVPREVLSPNWCSALFLALSVGVGLVAGYLTDVTGRRTLLIYSGISAGICAATLGSQIQFHWGPQWVTALFIYLFCITYTFGSGTVPFLLMAELFLPEVRGIMSMICVEWNWVITFLSLFAFNPLVSALGLGAVFYFFSSVAFGTAAFAFFCLPETNGLTVDAIQRLLVKKKDEKA</sequence>
<feature type="transmembrane region" description="Helical" evidence="5">
    <location>
        <begin position="7"/>
        <end position="29"/>
    </location>
</feature>
<feature type="transmembrane region" description="Helical" evidence="5">
    <location>
        <begin position="395"/>
        <end position="415"/>
    </location>
</feature>
<evidence type="ECO:0000256" key="4">
    <source>
        <dbReference type="ARBA" id="ARBA00023136"/>
    </source>
</evidence>
<evidence type="ECO:0000313" key="7">
    <source>
        <dbReference type="EMBL" id="KAL0861765.1"/>
    </source>
</evidence>
<evidence type="ECO:0000256" key="2">
    <source>
        <dbReference type="ARBA" id="ARBA00022692"/>
    </source>
</evidence>
<dbReference type="SUPFAM" id="SSF103473">
    <property type="entry name" value="MFS general substrate transporter"/>
    <property type="match status" value="1"/>
</dbReference>